<protein>
    <recommendedName>
        <fullName evidence="4">RHS repeat-associated core domain-containing protein</fullName>
    </recommendedName>
</protein>
<organism evidence="2 3">
    <name type="scientific">Chryseobacterium hagamense</name>
    <dbReference type="NCBI Taxonomy" id="395935"/>
    <lineage>
        <taxon>Bacteria</taxon>
        <taxon>Pseudomonadati</taxon>
        <taxon>Bacteroidota</taxon>
        <taxon>Flavobacteriia</taxon>
        <taxon>Flavobacteriales</taxon>
        <taxon>Weeksellaceae</taxon>
        <taxon>Chryseobacterium group</taxon>
        <taxon>Chryseobacterium</taxon>
    </lineage>
</organism>
<evidence type="ECO:0000313" key="2">
    <source>
        <dbReference type="EMBL" id="GEN76389.1"/>
    </source>
</evidence>
<sequence length="268" mass="30446">MEIIINLQFVETLIEQQVAGKYSNPYKFNAKELDSETGLYYYGARYYNPRLSVWYGVDPLAEKMPGWSPYVYAFDNPVRYTDPDGRAPNDIVYFNMLGQEIYRIKSNTEFRTFVQASTFSEIVGGQTSIAPVGSGISGFFVEAQMPNIIQTRTQSGEDVSGPKYQVNDYQIAASTHLSNNELNSGTMIVGDKNGNLVKAWSMQESHAGTNGSIYKLIIMRILHRIKQQLELQKEQHSQQIKKLIYLLDMQSVRDSLPVQIIQKMVVVK</sequence>
<evidence type="ECO:0000256" key="1">
    <source>
        <dbReference type="SAM" id="Coils"/>
    </source>
</evidence>
<dbReference type="AlphaFoldDB" id="A0A511YMI1"/>
<dbReference type="OrthoDB" id="1232418at2"/>
<dbReference type="NCBIfam" id="TIGR03696">
    <property type="entry name" value="Rhs_assc_core"/>
    <property type="match status" value="1"/>
</dbReference>
<reference evidence="2 3" key="1">
    <citation type="submission" date="2019-07" db="EMBL/GenBank/DDBJ databases">
        <title>Whole genome shotgun sequence of Chryseobacterium hagamense NBRC 105253.</title>
        <authorList>
            <person name="Hosoyama A."/>
            <person name="Uohara A."/>
            <person name="Ohji S."/>
            <person name="Ichikawa N."/>
        </authorList>
    </citation>
    <scope>NUCLEOTIDE SEQUENCE [LARGE SCALE GENOMIC DNA]</scope>
    <source>
        <strain evidence="2 3">NBRC 105253</strain>
    </source>
</reference>
<feature type="coiled-coil region" evidence="1">
    <location>
        <begin position="219"/>
        <end position="246"/>
    </location>
</feature>
<name>A0A511YMI1_9FLAO</name>
<dbReference type="EMBL" id="BJYJ01000009">
    <property type="protein sequence ID" value="GEN76389.1"/>
    <property type="molecule type" value="Genomic_DNA"/>
</dbReference>
<gene>
    <name evidence="2" type="ORF">CHA01nite_21290</name>
</gene>
<evidence type="ECO:0000313" key="3">
    <source>
        <dbReference type="Proteomes" id="UP000321863"/>
    </source>
</evidence>
<evidence type="ECO:0008006" key="4">
    <source>
        <dbReference type="Google" id="ProtNLM"/>
    </source>
</evidence>
<keyword evidence="1" id="KW-0175">Coiled coil</keyword>
<keyword evidence="3" id="KW-1185">Reference proteome</keyword>
<dbReference type="InterPro" id="IPR050708">
    <property type="entry name" value="T6SS_VgrG/RHS"/>
</dbReference>
<accession>A0A511YMI1</accession>
<dbReference type="Gene3D" id="2.180.10.10">
    <property type="entry name" value="RHS repeat-associated core"/>
    <property type="match status" value="1"/>
</dbReference>
<dbReference type="PANTHER" id="PTHR32305:SF15">
    <property type="entry name" value="PROTEIN RHSA-RELATED"/>
    <property type="match status" value="1"/>
</dbReference>
<proteinExistence type="predicted"/>
<comment type="caution">
    <text evidence="2">The sequence shown here is derived from an EMBL/GenBank/DDBJ whole genome shotgun (WGS) entry which is preliminary data.</text>
</comment>
<dbReference type="InterPro" id="IPR022385">
    <property type="entry name" value="Rhs_assc_core"/>
</dbReference>
<dbReference type="Proteomes" id="UP000321863">
    <property type="component" value="Unassembled WGS sequence"/>
</dbReference>
<dbReference type="PANTHER" id="PTHR32305">
    <property type="match status" value="1"/>
</dbReference>